<dbReference type="AlphaFoldDB" id="A0A9P0PIV8"/>
<gene>
    <name evidence="13" type="ORF">ACAOBT_LOCUS17852</name>
</gene>
<keyword evidence="14" id="KW-1185">Reference proteome</keyword>
<comment type="subcellular location">
    <subcellularLocation>
        <location evidence="1">Cell membrane</location>
        <topology evidence="1">Multi-pass membrane protein</topology>
    </subcellularLocation>
</comment>
<evidence type="ECO:0000256" key="8">
    <source>
        <dbReference type="ARBA" id="ARBA00023170"/>
    </source>
</evidence>
<dbReference type="OrthoDB" id="5981855at2759"/>
<evidence type="ECO:0000256" key="3">
    <source>
        <dbReference type="ARBA" id="ARBA00022475"/>
    </source>
</evidence>
<dbReference type="Proteomes" id="UP001152888">
    <property type="component" value="Unassembled WGS sequence"/>
</dbReference>
<sequence length="236" mass="28047">MNLWCVVVLLYQMIFLLITYVIPMTLMTVCYTIMGKELWGSKAIGEKTQRQMDAIRSKKKIVKMFILVVLIFGLCWLPYHGYFIYVYFDTSIIYHRYTQHVYLGFYWFAMSNAMVNPVIYYWMNARFKQYYRSVMCGWKTCTNCHFERSDSYSLRNTPSNSKSGEFRGNDSTMRHYRQSTRRERRCENGDAVQHSLLRPISKEYCAGKVQLTNNCNTNGRPSGRSWRERKPITTDL</sequence>
<evidence type="ECO:0000259" key="12">
    <source>
        <dbReference type="PROSITE" id="PS50262"/>
    </source>
</evidence>
<evidence type="ECO:0000256" key="5">
    <source>
        <dbReference type="ARBA" id="ARBA00022989"/>
    </source>
</evidence>
<keyword evidence="4 11" id="KW-0812">Transmembrane</keyword>
<evidence type="ECO:0000256" key="10">
    <source>
        <dbReference type="SAM" id="MobiDB-lite"/>
    </source>
</evidence>
<accession>A0A9P0PIV8</accession>
<evidence type="ECO:0000256" key="7">
    <source>
        <dbReference type="ARBA" id="ARBA00023136"/>
    </source>
</evidence>
<evidence type="ECO:0000256" key="1">
    <source>
        <dbReference type="ARBA" id="ARBA00004651"/>
    </source>
</evidence>
<dbReference type="Gene3D" id="1.20.1070.10">
    <property type="entry name" value="Rhodopsin 7-helix transmembrane proteins"/>
    <property type="match status" value="1"/>
</dbReference>
<keyword evidence="6" id="KW-0297">G-protein coupled receptor</keyword>
<evidence type="ECO:0000256" key="2">
    <source>
        <dbReference type="ARBA" id="ARBA00010663"/>
    </source>
</evidence>
<feature type="region of interest" description="Disordered" evidence="10">
    <location>
        <begin position="216"/>
        <end position="236"/>
    </location>
</feature>
<feature type="compositionally biased region" description="Basic and acidic residues" evidence="10">
    <location>
        <begin position="225"/>
        <end position="236"/>
    </location>
</feature>
<feature type="transmembrane region" description="Helical" evidence="11">
    <location>
        <begin position="6"/>
        <end position="34"/>
    </location>
</feature>
<feature type="transmembrane region" description="Helical" evidence="11">
    <location>
        <begin position="64"/>
        <end position="85"/>
    </location>
</feature>
<dbReference type="EMBL" id="CAKOFQ010007019">
    <property type="protein sequence ID" value="CAH1987450.1"/>
    <property type="molecule type" value="Genomic_DNA"/>
</dbReference>
<evidence type="ECO:0000256" key="4">
    <source>
        <dbReference type="ARBA" id="ARBA00022692"/>
    </source>
</evidence>
<evidence type="ECO:0000313" key="14">
    <source>
        <dbReference type="Proteomes" id="UP001152888"/>
    </source>
</evidence>
<dbReference type="PROSITE" id="PS50262">
    <property type="entry name" value="G_PROTEIN_RECEP_F1_2"/>
    <property type="match status" value="1"/>
</dbReference>
<feature type="transmembrane region" description="Helical" evidence="11">
    <location>
        <begin position="105"/>
        <end position="123"/>
    </location>
</feature>
<evidence type="ECO:0000256" key="9">
    <source>
        <dbReference type="ARBA" id="ARBA00023224"/>
    </source>
</evidence>
<dbReference type="GO" id="GO:0004995">
    <property type="term" value="F:tachykinin receptor activity"/>
    <property type="evidence" value="ECO:0007669"/>
    <property type="project" value="InterPro"/>
</dbReference>
<dbReference type="GO" id="GO:0005886">
    <property type="term" value="C:plasma membrane"/>
    <property type="evidence" value="ECO:0007669"/>
    <property type="project" value="UniProtKB-SubCell"/>
</dbReference>
<keyword evidence="5 11" id="KW-1133">Transmembrane helix</keyword>
<dbReference type="PANTHER" id="PTHR46925:SF2">
    <property type="entry name" value="G-PROTEIN COUPLED RECEPTOR TKR-1-RELATED"/>
    <property type="match status" value="1"/>
</dbReference>
<dbReference type="PRINTS" id="PR00237">
    <property type="entry name" value="GPCRRHODOPSN"/>
</dbReference>
<proteinExistence type="inferred from homology"/>
<dbReference type="SUPFAM" id="SSF81321">
    <property type="entry name" value="Family A G protein-coupled receptor-like"/>
    <property type="match status" value="1"/>
</dbReference>
<keyword evidence="8" id="KW-0675">Receptor</keyword>
<dbReference type="InterPro" id="IPR017452">
    <property type="entry name" value="GPCR_Rhodpsn_7TM"/>
</dbReference>
<evidence type="ECO:0000256" key="6">
    <source>
        <dbReference type="ARBA" id="ARBA00023040"/>
    </source>
</evidence>
<keyword evidence="9" id="KW-0807">Transducer</keyword>
<feature type="region of interest" description="Disordered" evidence="10">
    <location>
        <begin position="156"/>
        <end position="188"/>
    </location>
</feature>
<comment type="caution">
    <text evidence="13">The sequence shown here is derived from an EMBL/GenBank/DDBJ whole genome shotgun (WGS) entry which is preliminary data.</text>
</comment>
<dbReference type="InterPro" id="IPR000276">
    <property type="entry name" value="GPCR_Rhodpsn"/>
</dbReference>
<keyword evidence="7 11" id="KW-0472">Membrane</keyword>
<reference evidence="13" key="1">
    <citation type="submission" date="2022-03" db="EMBL/GenBank/DDBJ databases">
        <authorList>
            <person name="Sayadi A."/>
        </authorList>
    </citation>
    <scope>NUCLEOTIDE SEQUENCE</scope>
</reference>
<evidence type="ECO:0000313" key="13">
    <source>
        <dbReference type="EMBL" id="CAH1987450.1"/>
    </source>
</evidence>
<evidence type="ECO:0000256" key="11">
    <source>
        <dbReference type="SAM" id="Phobius"/>
    </source>
</evidence>
<name>A0A9P0PIV8_ACAOB</name>
<dbReference type="Pfam" id="PF00001">
    <property type="entry name" value="7tm_1"/>
    <property type="match status" value="1"/>
</dbReference>
<dbReference type="PANTHER" id="PTHR46925">
    <property type="entry name" value="G-PROTEIN COUPLED RECEPTOR TKR-1-RELATED"/>
    <property type="match status" value="1"/>
</dbReference>
<keyword evidence="3" id="KW-1003">Cell membrane</keyword>
<dbReference type="InterPro" id="IPR001681">
    <property type="entry name" value="Neurokn_rcpt"/>
</dbReference>
<comment type="similarity">
    <text evidence="2">Belongs to the G-protein coupled receptor 1 family.</text>
</comment>
<protein>
    <recommendedName>
        <fullName evidence="12">G-protein coupled receptors family 1 profile domain-containing protein</fullName>
    </recommendedName>
</protein>
<feature type="domain" description="G-protein coupled receptors family 1 profile" evidence="12">
    <location>
        <begin position="1"/>
        <end position="120"/>
    </location>
</feature>
<organism evidence="13 14">
    <name type="scientific">Acanthoscelides obtectus</name>
    <name type="common">Bean weevil</name>
    <name type="synonym">Bruchus obtectus</name>
    <dbReference type="NCBI Taxonomy" id="200917"/>
    <lineage>
        <taxon>Eukaryota</taxon>
        <taxon>Metazoa</taxon>
        <taxon>Ecdysozoa</taxon>
        <taxon>Arthropoda</taxon>
        <taxon>Hexapoda</taxon>
        <taxon>Insecta</taxon>
        <taxon>Pterygota</taxon>
        <taxon>Neoptera</taxon>
        <taxon>Endopterygota</taxon>
        <taxon>Coleoptera</taxon>
        <taxon>Polyphaga</taxon>
        <taxon>Cucujiformia</taxon>
        <taxon>Chrysomeloidea</taxon>
        <taxon>Chrysomelidae</taxon>
        <taxon>Bruchinae</taxon>
        <taxon>Bruchini</taxon>
        <taxon>Acanthoscelides</taxon>
    </lineage>
</organism>